<dbReference type="GO" id="GO:0016874">
    <property type="term" value="F:ligase activity"/>
    <property type="evidence" value="ECO:0007669"/>
    <property type="project" value="UniProtKB-KW"/>
</dbReference>
<dbReference type="PANTHER" id="PTHR30621">
    <property type="entry name" value="GLUTAMINE SYNTHETASE ADENYLYLTRANSFERASE"/>
    <property type="match status" value="1"/>
</dbReference>
<keyword evidence="3" id="KW-0548">Nucleotidyltransferase</keyword>
<keyword evidence="1 3" id="KW-0808">Transferase</keyword>
<evidence type="ECO:0000259" key="2">
    <source>
        <dbReference type="Pfam" id="PF08335"/>
    </source>
</evidence>
<dbReference type="EMBL" id="ANMO01000002">
    <property type="protein sequence ID" value="EMB19266.1"/>
    <property type="molecule type" value="Genomic_DNA"/>
</dbReference>
<proteinExistence type="predicted"/>
<sequence length="114" mass="12889">MGVLRSASNEDFPLHANTLQCLEELSRAQCFLSEDVAVLAHNYRYLRSIEGKLRLLNTVARHELPLGFDDEEPTLELKQLASLTSADSPQSLLQECEAIRVKNRELLNRLVPKS</sequence>
<reference evidence="3" key="2">
    <citation type="journal article" date="2013" name="Mar. Genomics">
        <title>Expression of sulfatases in Rhodopirellula baltica and the diversity of sulfatases in the genus Rhodopirellula.</title>
        <authorList>
            <person name="Wegner C.E."/>
            <person name="Richter-Heitmann T."/>
            <person name="Klindworth A."/>
            <person name="Klockow C."/>
            <person name="Richter M."/>
            <person name="Achstetter T."/>
            <person name="Glockner F.O."/>
            <person name="Harder J."/>
        </authorList>
    </citation>
    <scope>NUCLEOTIDE SEQUENCE [LARGE SCALE GENOMIC DNA]</scope>
    <source>
        <strain evidence="3">6C</strain>
    </source>
</reference>
<gene>
    <name evidence="3" type="ORF">RE6C_00030</name>
</gene>
<dbReference type="GO" id="GO:0000820">
    <property type="term" value="P:regulation of glutamine family amino acid metabolic process"/>
    <property type="evidence" value="ECO:0007669"/>
    <property type="project" value="TreeGrafter"/>
</dbReference>
<name>M2AA86_9BACT</name>
<dbReference type="InterPro" id="IPR013546">
    <property type="entry name" value="PII_UdlTrfase/GS_AdlTrfase"/>
</dbReference>
<protein>
    <submittedName>
        <fullName evidence="3">Glutamate-ammonia-ligase adenylyltransferase</fullName>
    </submittedName>
</protein>
<accession>M2AA86</accession>
<dbReference type="SUPFAM" id="SSF81593">
    <property type="entry name" value="Nucleotidyltransferase substrate binding subunit/domain"/>
    <property type="match status" value="1"/>
</dbReference>
<comment type="caution">
    <text evidence="3">The sequence shown here is derived from an EMBL/GenBank/DDBJ whole genome shotgun (WGS) entry which is preliminary data.</text>
</comment>
<keyword evidence="3" id="KW-0436">Ligase</keyword>
<evidence type="ECO:0000313" key="4">
    <source>
        <dbReference type="Proteomes" id="UP000011529"/>
    </source>
</evidence>
<reference evidence="3" key="1">
    <citation type="submission" date="2012-11" db="EMBL/GenBank/DDBJ databases">
        <title>Permanent draft genomes of Rhodopirellula europaea strain SH398 and 6C.</title>
        <authorList>
            <person name="Richter M."/>
            <person name="Richter-Heitmann T."/>
            <person name="Frank C."/>
            <person name="Harder J."/>
            <person name="Glockner F.O."/>
        </authorList>
    </citation>
    <scope>NUCLEOTIDE SEQUENCE</scope>
    <source>
        <strain evidence="3">6C</strain>
    </source>
</reference>
<dbReference type="GO" id="GO:0008882">
    <property type="term" value="F:[glutamate-ammonia-ligase] adenylyltransferase activity"/>
    <property type="evidence" value="ECO:0007669"/>
    <property type="project" value="InterPro"/>
</dbReference>
<dbReference type="InterPro" id="IPR023057">
    <property type="entry name" value="GlnE"/>
</dbReference>
<dbReference type="AlphaFoldDB" id="M2AA86"/>
<dbReference type="Gene3D" id="1.20.120.330">
    <property type="entry name" value="Nucleotidyltransferases domain 2"/>
    <property type="match status" value="1"/>
</dbReference>
<evidence type="ECO:0000313" key="3">
    <source>
        <dbReference type="EMBL" id="EMB19266.1"/>
    </source>
</evidence>
<dbReference type="PATRIC" id="fig|1263867.3.peg.29"/>
<dbReference type="GO" id="GO:0005829">
    <property type="term" value="C:cytosol"/>
    <property type="evidence" value="ECO:0007669"/>
    <property type="project" value="TreeGrafter"/>
</dbReference>
<feature type="domain" description="PII-uridylyltransferase/Glutamine-synthetase adenylyltransferase" evidence="2">
    <location>
        <begin position="18"/>
        <end position="105"/>
    </location>
</feature>
<dbReference type="PANTHER" id="PTHR30621:SF0">
    <property type="entry name" value="BIFUNCTIONAL GLUTAMINE SYNTHETASE ADENYLYLTRANSFERASE_ADENYLYL-REMOVING ENZYME"/>
    <property type="match status" value="1"/>
</dbReference>
<keyword evidence="4" id="KW-1185">Reference proteome</keyword>
<dbReference type="Proteomes" id="UP000011529">
    <property type="component" value="Unassembled WGS sequence"/>
</dbReference>
<dbReference type="Pfam" id="PF08335">
    <property type="entry name" value="GlnD_UR_UTase"/>
    <property type="match status" value="1"/>
</dbReference>
<organism evidence="3 4">
    <name type="scientific">Rhodopirellula europaea 6C</name>
    <dbReference type="NCBI Taxonomy" id="1263867"/>
    <lineage>
        <taxon>Bacteria</taxon>
        <taxon>Pseudomonadati</taxon>
        <taxon>Planctomycetota</taxon>
        <taxon>Planctomycetia</taxon>
        <taxon>Pirellulales</taxon>
        <taxon>Pirellulaceae</taxon>
        <taxon>Rhodopirellula</taxon>
    </lineage>
</organism>
<evidence type="ECO:0000256" key="1">
    <source>
        <dbReference type="ARBA" id="ARBA00022679"/>
    </source>
</evidence>